<sequence length="62" mass="7084">MLTKESLRYKGSDMLHCIPLGGPELWLYFKNIPAEPQAAMGDRMARLEHLQQRGITQSVSRI</sequence>
<name>A0A4Z2JDA4_9TELE</name>
<evidence type="ECO:0000313" key="1">
    <source>
        <dbReference type="EMBL" id="TNN88209.1"/>
    </source>
</evidence>
<proteinExistence type="predicted"/>
<dbReference type="EMBL" id="SRLO01000006">
    <property type="protein sequence ID" value="TNN88209.1"/>
    <property type="molecule type" value="Genomic_DNA"/>
</dbReference>
<gene>
    <name evidence="1" type="ORF">EYF80_001425</name>
</gene>
<reference evidence="1 2" key="1">
    <citation type="submission" date="2019-03" db="EMBL/GenBank/DDBJ databases">
        <title>First draft genome of Liparis tanakae, snailfish: a comprehensive survey of snailfish specific genes.</title>
        <authorList>
            <person name="Kim W."/>
            <person name="Song I."/>
            <person name="Jeong J.-H."/>
            <person name="Kim D."/>
            <person name="Kim S."/>
            <person name="Ryu S."/>
            <person name="Song J.Y."/>
            <person name="Lee S.K."/>
        </authorList>
    </citation>
    <scope>NUCLEOTIDE SEQUENCE [LARGE SCALE GENOMIC DNA]</scope>
    <source>
        <tissue evidence="1">Muscle</tissue>
    </source>
</reference>
<organism evidence="1 2">
    <name type="scientific">Liparis tanakae</name>
    <name type="common">Tanaka's snailfish</name>
    <dbReference type="NCBI Taxonomy" id="230148"/>
    <lineage>
        <taxon>Eukaryota</taxon>
        <taxon>Metazoa</taxon>
        <taxon>Chordata</taxon>
        <taxon>Craniata</taxon>
        <taxon>Vertebrata</taxon>
        <taxon>Euteleostomi</taxon>
        <taxon>Actinopterygii</taxon>
        <taxon>Neopterygii</taxon>
        <taxon>Teleostei</taxon>
        <taxon>Neoteleostei</taxon>
        <taxon>Acanthomorphata</taxon>
        <taxon>Eupercaria</taxon>
        <taxon>Perciformes</taxon>
        <taxon>Cottioidei</taxon>
        <taxon>Cottales</taxon>
        <taxon>Liparidae</taxon>
        <taxon>Liparis</taxon>
    </lineage>
</organism>
<comment type="caution">
    <text evidence="1">The sequence shown here is derived from an EMBL/GenBank/DDBJ whole genome shotgun (WGS) entry which is preliminary data.</text>
</comment>
<protein>
    <submittedName>
        <fullName evidence="1">Uncharacterized protein</fullName>
    </submittedName>
</protein>
<dbReference type="AlphaFoldDB" id="A0A4Z2JDA4"/>
<dbReference type="Proteomes" id="UP000314294">
    <property type="component" value="Unassembled WGS sequence"/>
</dbReference>
<keyword evidence="2" id="KW-1185">Reference proteome</keyword>
<evidence type="ECO:0000313" key="2">
    <source>
        <dbReference type="Proteomes" id="UP000314294"/>
    </source>
</evidence>
<accession>A0A4Z2JDA4</accession>